<name>A0A6M4ING4_9BACT</name>
<accession>A0A6M4ING4</accession>
<gene>
    <name evidence="10" type="ORF">HKW67_12465</name>
</gene>
<evidence type="ECO:0000256" key="6">
    <source>
        <dbReference type="ARBA" id="ARBA00022989"/>
    </source>
</evidence>
<dbReference type="PANTHER" id="PTHR42718:SF9">
    <property type="entry name" value="MAJOR FACILITATOR SUPERFAMILY MULTIDRUG TRANSPORTER MFSC"/>
    <property type="match status" value="1"/>
</dbReference>
<feature type="transmembrane region" description="Helical" evidence="8">
    <location>
        <begin position="509"/>
        <end position="527"/>
    </location>
</feature>
<keyword evidence="7 8" id="KW-0472">Membrane</keyword>
<dbReference type="NCBIfam" id="TIGR00711">
    <property type="entry name" value="efflux_EmrB"/>
    <property type="match status" value="1"/>
</dbReference>
<comment type="subcellular location">
    <subcellularLocation>
        <location evidence="1">Cell membrane</location>
        <topology evidence="1">Multi-pass membrane protein</topology>
    </subcellularLocation>
</comment>
<dbReference type="InterPro" id="IPR011701">
    <property type="entry name" value="MFS"/>
</dbReference>
<feature type="transmembrane region" description="Helical" evidence="8">
    <location>
        <begin position="79"/>
        <end position="98"/>
    </location>
</feature>
<evidence type="ECO:0000256" key="7">
    <source>
        <dbReference type="ARBA" id="ARBA00023136"/>
    </source>
</evidence>
<protein>
    <submittedName>
        <fullName evidence="10">DHA2 family efflux MFS transporter permease subunit</fullName>
    </submittedName>
</protein>
<feature type="transmembrane region" description="Helical" evidence="8">
    <location>
        <begin position="254"/>
        <end position="272"/>
    </location>
</feature>
<evidence type="ECO:0000313" key="10">
    <source>
        <dbReference type="EMBL" id="QJR36260.1"/>
    </source>
</evidence>
<evidence type="ECO:0000313" key="11">
    <source>
        <dbReference type="Proteomes" id="UP000500938"/>
    </source>
</evidence>
<dbReference type="PANTHER" id="PTHR42718">
    <property type="entry name" value="MAJOR FACILITATOR SUPERFAMILY MULTIDRUG TRANSPORTER MFSC"/>
    <property type="match status" value="1"/>
</dbReference>
<dbReference type="InterPro" id="IPR020846">
    <property type="entry name" value="MFS_dom"/>
</dbReference>
<comment type="similarity">
    <text evidence="2">Belongs to the major facilitator superfamily. EmrB family.</text>
</comment>
<evidence type="ECO:0000256" key="3">
    <source>
        <dbReference type="ARBA" id="ARBA00022448"/>
    </source>
</evidence>
<dbReference type="CDD" id="cd17503">
    <property type="entry name" value="MFS_LmrB_MDR_like"/>
    <property type="match status" value="1"/>
</dbReference>
<dbReference type="EMBL" id="CP053085">
    <property type="protein sequence ID" value="QJR36260.1"/>
    <property type="molecule type" value="Genomic_DNA"/>
</dbReference>
<keyword evidence="4" id="KW-1003">Cell membrane</keyword>
<feature type="transmembrane region" description="Helical" evidence="8">
    <location>
        <begin position="35"/>
        <end position="59"/>
    </location>
</feature>
<dbReference type="Pfam" id="PF07690">
    <property type="entry name" value="MFS_1"/>
    <property type="match status" value="1"/>
</dbReference>
<feature type="transmembrane region" description="Helical" evidence="8">
    <location>
        <begin position="110"/>
        <end position="133"/>
    </location>
</feature>
<dbReference type="KEGG" id="ggr:HKW67_12465"/>
<evidence type="ECO:0000256" key="4">
    <source>
        <dbReference type="ARBA" id="ARBA00022475"/>
    </source>
</evidence>
<dbReference type="Gene3D" id="1.20.1720.10">
    <property type="entry name" value="Multidrug resistance protein D"/>
    <property type="match status" value="1"/>
</dbReference>
<feature type="transmembrane region" description="Helical" evidence="8">
    <location>
        <begin position="223"/>
        <end position="242"/>
    </location>
</feature>
<evidence type="ECO:0000256" key="1">
    <source>
        <dbReference type="ARBA" id="ARBA00004651"/>
    </source>
</evidence>
<keyword evidence="5 8" id="KW-0812">Transmembrane</keyword>
<dbReference type="GO" id="GO:0005886">
    <property type="term" value="C:plasma membrane"/>
    <property type="evidence" value="ECO:0007669"/>
    <property type="project" value="UniProtKB-SubCell"/>
</dbReference>
<keyword evidence="6 8" id="KW-1133">Transmembrane helix</keyword>
<feature type="transmembrane region" description="Helical" evidence="8">
    <location>
        <begin position="390"/>
        <end position="413"/>
    </location>
</feature>
<dbReference type="PROSITE" id="PS50850">
    <property type="entry name" value="MFS"/>
    <property type="match status" value="1"/>
</dbReference>
<dbReference type="Proteomes" id="UP000500938">
    <property type="component" value="Chromosome"/>
</dbReference>
<keyword evidence="11" id="KW-1185">Reference proteome</keyword>
<dbReference type="InterPro" id="IPR036259">
    <property type="entry name" value="MFS_trans_sf"/>
</dbReference>
<feature type="transmembrane region" description="Helical" evidence="8">
    <location>
        <begin position="358"/>
        <end position="378"/>
    </location>
</feature>
<organism evidence="10 11">
    <name type="scientific">Gemmatimonas groenlandica</name>
    <dbReference type="NCBI Taxonomy" id="2732249"/>
    <lineage>
        <taxon>Bacteria</taxon>
        <taxon>Pseudomonadati</taxon>
        <taxon>Gemmatimonadota</taxon>
        <taxon>Gemmatimonadia</taxon>
        <taxon>Gemmatimonadales</taxon>
        <taxon>Gemmatimonadaceae</taxon>
        <taxon>Gemmatimonas</taxon>
    </lineage>
</organism>
<reference evidence="10 11" key="1">
    <citation type="submission" date="2020-05" db="EMBL/GenBank/DDBJ databases">
        <title>Complete genome sequence of Gemmatimonas greenlandica TET16.</title>
        <authorList>
            <person name="Zeng Y."/>
        </authorList>
    </citation>
    <scope>NUCLEOTIDE SEQUENCE [LARGE SCALE GENOMIC DNA]</scope>
    <source>
        <strain evidence="10 11">TET16</strain>
    </source>
</reference>
<proteinExistence type="inferred from homology"/>
<dbReference type="SUPFAM" id="SSF103473">
    <property type="entry name" value="MFS general substrate transporter"/>
    <property type="match status" value="1"/>
</dbReference>
<dbReference type="Gene3D" id="1.20.1250.20">
    <property type="entry name" value="MFS general substrate transporter like domains"/>
    <property type="match status" value="1"/>
</dbReference>
<evidence type="ECO:0000256" key="2">
    <source>
        <dbReference type="ARBA" id="ARBA00008537"/>
    </source>
</evidence>
<dbReference type="AlphaFoldDB" id="A0A6M4ING4"/>
<dbReference type="InterPro" id="IPR004638">
    <property type="entry name" value="EmrB-like"/>
</dbReference>
<feature type="transmembrane region" description="Helical" evidence="8">
    <location>
        <begin position="329"/>
        <end position="346"/>
    </location>
</feature>
<dbReference type="GO" id="GO:0022857">
    <property type="term" value="F:transmembrane transporter activity"/>
    <property type="evidence" value="ECO:0007669"/>
    <property type="project" value="InterPro"/>
</dbReference>
<evidence type="ECO:0000256" key="8">
    <source>
        <dbReference type="SAM" id="Phobius"/>
    </source>
</evidence>
<dbReference type="RefSeq" id="WP_171225695.1">
    <property type="nucleotide sequence ID" value="NZ_CP053085.1"/>
</dbReference>
<feature type="domain" description="Major facilitator superfamily (MFS) profile" evidence="9">
    <location>
        <begin position="37"/>
        <end position="531"/>
    </location>
</feature>
<evidence type="ECO:0000259" key="9">
    <source>
        <dbReference type="PROSITE" id="PS50850"/>
    </source>
</evidence>
<keyword evidence="3" id="KW-0813">Transport</keyword>
<feature type="transmembrane region" description="Helical" evidence="8">
    <location>
        <begin position="191"/>
        <end position="211"/>
    </location>
</feature>
<sequence>MATTVLPTGLTGTPSAGAPLASKAVVADDPYKNKYLIAIAVTLAAVLELVDTSIVNVAIPHMMGTLGATLDEIAWVSTSYIIANVIVIPMSSWLSAYFGRRNYLTGSITIFVVASFFCGAATSLWGLVFWRVIQGLGGGALLSTAQTTLFEAFPPHERGIGQSIFGVGVMVGPTLGPTLGGYIVDAYAWPWIFYINVPLGIFAGYLVWTYVRDAAHQVKATSVDVLGIVLLTLAVGSLQWMLERGERFDWFESRFVTGLAITSVVSAVLLVWRELTIDEPIIDFRILKSRQVAPGVMFATFLGLALYGSVFVLPVFLQQLHGYTAQQTGMVILPGALASAFTMAFVGRIANKVDARPMIVVGAFLFLASMVQMSRLTLDSGQSDLFWPLILRGVGLGFMFVPLTSATVSGLPMRLIGQGTGMFNLMRQLGGSLGIAIMATMLARQTVVQKQLLTEHVGSYDPTTMARLGGLTRSLVARGIDVSIAKQQALMIMDRQIATQASVIAFSRIYLISGILLVAALPLLLIWKTGKAAAIKVDLH</sequence>
<evidence type="ECO:0000256" key="5">
    <source>
        <dbReference type="ARBA" id="ARBA00022692"/>
    </source>
</evidence>
<feature type="transmembrane region" description="Helical" evidence="8">
    <location>
        <begin position="292"/>
        <end position="317"/>
    </location>
</feature>